<dbReference type="OrthoDB" id="222978at2"/>
<dbReference type="Proteomes" id="UP000318741">
    <property type="component" value="Chromosome"/>
</dbReference>
<evidence type="ECO:0000256" key="1">
    <source>
        <dbReference type="SAM" id="SignalP"/>
    </source>
</evidence>
<feature type="chain" id="PRO_5021753698" evidence="1">
    <location>
        <begin position="23"/>
        <end position="656"/>
    </location>
</feature>
<gene>
    <name evidence="2" type="ORF">CA12_03450</name>
</gene>
<keyword evidence="3" id="KW-1185">Reference proteome</keyword>
<proteinExistence type="predicted"/>
<evidence type="ECO:0000313" key="2">
    <source>
        <dbReference type="EMBL" id="QDT14274.1"/>
    </source>
</evidence>
<dbReference type="EMBL" id="CP036265">
    <property type="protein sequence ID" value="QDT14274.1"/>
    <property type="molecule type" value="Genomic_DNA"/>
</dbReference>
<dbReference type="RefSeq" id="WP_145356976.1">
    <property type="nucleotide sequence ID" value="NZ_CP036265.1"/>
</dbReference>
<keyword evidence="1" id="KW-0732">Signal</keyword>
<protein>
    <submittedName>
        <fullName evidence="2">Uncharacterized protein</fullName>
    </submittedName>
</protein>
<dbReference type="KEGG" id="acaf:CA12_03450"/>
<accession>A0A517P4G6</accession>
<organism evidence="2 3">
    <name type="scientific">Alienimonas californiensis</name>
    <dbReference type="NCBI Taxonomy" id="2527989"/>
    <lineage>
        <taxon>Bacteria</taxon>
        <taxon>Pseudomonadati</taxon>
        <taxon>Planctomycetota</taxon>
        <taxon>Planctomycetia</taxon>
        <taxon>Planctomycetales</taxon>
        <taxon>Planctomycetaceae</taxon>
        <taxon>Alienimonas</taxon>
    </lineage>
</organism>
<evidence type="ECO:0000313" key="3">
    <source>
        <dbReference type="Proteomes" id="UP000318741"/>
    </source>
</evidence>
<name>A0A517P4G6_9PLAN</name>
<reference evidence="2 3" key="1">
    <citation type="submission" date="2019-02" db="EMBL/GenBank/DDBJ databases">
        <title>Deep-cultivation of Planctomycetes and their phenomic and genomic characterization uncovers novel biology.</title>
        <authorList>
            <person name="Wiegand S."/>
            <person name="Jogler M."/>
            <person name="Boedeker C."/>
            <person name="Pinto D."/>
            <person name="Vollmers J."/>
            <person name="Rivas-Marin E."/>
            <person name="Kohn T."/>
            <person name="Peeters S.H."/>
            <person name="Heuer A."/>
            <person name="Rast P."/>
            <person name="Oberbeckmann S."/>
            <person name="Bunk B."/>
            <person name="Jeske O."/>
            <person name="Meyerdierks A."/>
            <person name="Storesund J.E."/>
            <person name="Kallscheuer N."/>
            <person name="Luecker S."/>
            <person name="Lage O.M."/>
            <person name="Pohl T."/>
            <person name="Merkel B.J."/>
            <person name="Hornburger P."/>
            <person name="Mueller R.-W."/>
            <person name="Bruemmer F."/>
            <person name="Labrenz M."/>
            <person name="Spormann A.M."/>
            <person name="Op den Camp H."/>
            <person name="Overmann J."/>
            <person name="Amann R."/>
            <person name="Jetten M.S.M."/>
            <person name="Mascher T."/>
            <person name="Medema M.H."/>
            <person name="Devos D.P."/>
            <person name="Kaster A.-K."/>
            <person name="Ovreas L."/>
            <person name="Rohde M."/>
            <person name="Galperin M.Y."/>
            <person name="Jogler C."/>
        </authorList>
    </citation>
    <scope>NUCLEOTIDE SEQUENCE [LARGE SCALE GENOMIC DNA]</scope>
    <source>
        <strain evidence="2 3">CA12</strain>
    </source>
</reference>
<dbReference type="AlphaFoldDB" id="A0A517P4G6"/>
<feature type="signal peptide" evidence="1">
    <location>
        <begin position="1"/>
        <end position="22"/>
    </location>
</feature>
<sequence precursor="true">MRRVAVSLAALLGLLTPNAADAGVGDPQVRTDHPWYPGELSCSTFERLEATQADLYRRVVGDVPSADEQKALAAWLWRNTHYWHGEEGVEDLWGEGFRQGGDSATRDYWTGLFAHGFGLCGTTHAQWSAELHALLGHNRGRTVGTAGHNSFEVFLKGGPYGDGRWALLDHDLSTVIFDREQDRLMSIADVQRDDRRLAKRSAAEAQRGWLVCGLHPDDGAVYADYRSAEYFPGYSGAPPMTHLRRGESLRRYLQPGLDDGKTFVFWGRNYQTAGIPGPERSRTWVNQPETMYGSEDGAEYRPGQARFANAVYVYEPDFRSGDYQEGVIAEDARQITFEFQTPYIIAATPPNDAAWGIYDAGCRNGLAVQGEAECETAISTDRGANWTACGRLTGRLDLTDQAKGFRQYWLRFSLPDAPADSNAPPGAVAATLADAGLKIITVCQANGSTIPRLRDGRTEIEFLASGRAVTSIGPTRPQADAHRIARDFGTPTVTLAAEAPRGRPAVAIHAAAHVASSNPPSPDVTYEIEYSADAGASWRPVVEDWRITRRGDEPGDFWSQSFCWGDVPLEEPTSGPLQVRFRNTGGKKYLRAEMHLVYEPPSRDATEVTFAWEDDGGEQTASHRFTGATGESQTWTLAAGRNVRTRWVEYRPVPSP</sequence>